<keyword evidence="1" id="KW-0732">Signal</keyword>
<evidence type="ECO:0000313" key="3">
    <source>
        <dbReference type="Proteomes" id="UP000392064"/>
    </source>
</evidence>
<dbReference type="KEGG" id="aef:GEV26_17605"/>
<feature type="chain" id="PRO_5038665162" description="Cell wall-binding repeat-containing protein" evidence="1">
    <location>
        <begin position="19"/>
        <end position="479"/>
    </location>
</feature>
<name>A0A5Q2MKW5_9ACTN</name>
<dbReference type="SUPFAM" id="SSF51658">
    <property type="entry name" value="Xylose isomerase-like"/>
    <property type="match status" value="1"/>
</dbReference>
<evidence type="ECO:0008006" key="4">
    <source>
        <dbReference type="Google" id="ProtNLM"/>
    </source>
</evidence>
<dbReference type="Gene3D" id="3.20.20.150">
    <property type="entry name" value="Divalent-metal-dependent TIM barrel enzymes"/>
    <property type="match status" value="1"/>
</dbReference>
<feature type="signal peptide" evidence="1">
    <location>
        <begin position="1"/>
        <end position="18"/>
    </location>
</feature>
<dbReference type="InterPro" id="IPR036237">
    <property type="entry name" value="Xyl_isomerase-like_sf"/>
</dbReference>
<dbReference type="Proteomes" id="UP000392064">
    <property type="component" value="Chromosome"/>
</dbReference>
<protein>
    <recommendedName>
        <fullName evidence="4">Cell wall-binding repeat-containing protein</fullName>
    </recommendedName>
</protein>
<dbReference type="AlphaFoldDB" id="A0A5Q2MKW5"/>
<organism evidence="2 3">
    <name type="scientific">Aeromicrobium yanjiei</name>
    <dbReference type="NCBI Taxonomy" id="2662028"/>
    <lineage>
        <taxon>Bacteria</taxon>
        <taxon>Bacillati</taxon>
        <taxon>Actinomycetota</taxon>
        <taxon>Actinomycetes</taxon>
        <taxon>Propionibacteriales</taxon>
        <taxon>Nocardioidaceae</taxon>
        <taxon>Aeromicrobium</taxon>
    </lineage>
</organism>
<evidence type="ECO:0000256" key="1">
    <source>
        <dbReference type="SAM" id="SignalP"/>
    </source>
</evidence>
<dbReference type="EMBL" id="CP045737">
    <property type="protein sequence ID" value="QGG43358.1"/>
    <property type="molecule type" value="Genomic_DNA"/>
</dbReference>
<sequence>MTCAVAVLLVAGAVLVRADDNDAAGGRAAGTLSSTPTRALEVIDSRTPAQSAAGVSRRLFTSADTVVVVDRKDRAAQRRGIAEATARGVPVLVSDPSVPREVDRLGATTVLTSGRVREVPGVRARRLPETPTTAAHPTRRIDAIVLTRSRSKNAVAVASARIAGATVLEVPGADPRLTPAVAKTLRNRPDSPVLALGRPFVRNLPYTLQTVRRDVQQPTGGYLALPGKHYAAMYGHPGAPQLGVLGEQGVGDSVERVERLARKYRRLGTATIVPTFEIIATVASAGPGKDKDYSTEASIKKLEPLVDAAERHGVYVILDLQPGRTDFLTQAKRYRPLLERPHVGLALDPEWRLKPHQKHLRQIGSVGIGEVNRTADWLAALTRRKALPQKMFVLHQFSTSMIRDRSRLDTGHAELATLIHVDGSGPQGAKQDTWRVLRKNAPDVAGWGWKNFIDEDEPMLDARQTWTRVKPRPDLITYQ</sequence>
<evidence type="ECO:0000313" key="2">
    <source>
        <dbReference type="EMBL" id="QGG43358.1"/>
    </source>
</evidence>
<gene>
    <name evidence="2" type="ORF">GEV26_17605</name>
</gene>
<keyword evidence="3" id="KW-1185">Reference proteome</keyword>
<proteinExistence type="predicted"/>
<accession>A0A5Q2MKW5</accession>
<reference evidence="2 3" key="1">
    <citation type="submission" date="2019-11" db="EMBL/GenBank/DDBJ databases">
        <authorList>
            <person name="Li J."/>
        </authorList>
    </citation>
    <scope>NUCLEOTIDE SEQUENCE [LARGE SCALE GENOMIC DNA]</scope>
    <source>
        <strain evidence="2 3">MF47</strain>
    </source>
</reference>